<dbReference type="Pfam" id="PF22260">
    <property type="entry name" value="Permu_RdRp_thumb"/>
    <property type="match status" value="1"/>
</dbReference>
<proteinExistence type="predicted"/>
<evidence type="ECO:0000313" key="6">
    <source>
        <dbReference type="EMBL" id="QJI53487.1"/>
    </source>
</evidence>
<keyword evidence="2" id="KW-0548">Nucleotidyltransferase</keyword>
<organism evidence="6">
    <name type="scientific">Riboviria sp</name>
    <dbReference type="NCBI Taxonomy" id="2585031"/>
    <lineage>
        <taxon>Viruses</taxon>
        <taxon>Riboviria</taxon>
    </lineage>
</organism>
<evidence type="ECO:0000259" key="4">
    <source>
        <dbReference type="Pfam" id="PF22152"/>
    </source>
</evidence>
<evidence type="ECO:0000256" key="1">
    <source>
        <dbReference type="ARBA" id="ARBA00022679"/>
    </source>
</evidence>
<evidence type="ECO:0000256" key="2">
    <source>
        <dbReference type="ARBA" id="ARBA00022695"/>
    </source>
</evidence>
<feature type="domain" description="RNA-dependent RNA polymerase palm" evidence="4">
    <location>
        <begin position="162"/>
        <end position="522"/>
    </location>
</feature>
<dbReference type="GO" id="GO:0016779">
    <property type="term" value="F:nucleotidyltransferase activity"/>
    <property type="evidence" value="ECO:0007669"/>
    <property type="project" value="UniProtKB-KW"/>
</dbReference>
<reference evidence="6" key="1">
    <citation type="submission" date="2020-01" db="EMBL/GenBank/DDBJ databases">
        <title>Viral genomes from wild and zoo birds in China.</title>
        <authorList>
            <person name="Zhao M."/>
            <person name="Shan L.T."/>
            <person name="Yang X.S."/>
            <person name="Zhang W."/>
        </authorList>
    </citation>
    <scope>NUCLEOTIDE SEQUENCE</scope>
    <source>
        <strain evidence="6">Wpk049shi06</strain>
    </source>
</reference>
<dbReference type="SUPFAM" id="SSF56672">
    <property type="entry name" value="DNA/RNA polymerases"/>
    <property type="match status" value="1"/>
</dbReference>
<feature type="compositionally biased region" description="Basic and acidic residues" evidence="3">
    <location>
        <begin position="1075"/>
        <end position="1092"/>
    </location>
</feature>
<dbReference type="InterPro" id="IPR054433">
    <property type="entry name" value="RdRp_thumb_ribovirus"/>
</dbReference>
<feature type="region of interest" description="Disordered" evidence="3">
    <location>
        <begin position="696"/>
        <end position="721"/>
    </location>
</feature>
<evidence type="ECO:0000259" key="5">
    <source>
        <dbReference type="Pfam" id="PF22260"/>
    </source>
</evidence>
<dbReference type="Pfam" id="PF22152">
    <property type="entry name" value="Permu_RdRp_palm"/>
    <property type="match status" value="1"/>
</dbReference>
<feature type="domain" description="RNA-dependent RNA polymerase thumb" evidence="5">
    <location>
        <begin position="540"/>
        <end position="638"/>
    </location>
</feature>
<protein>
    <recommendedName>
        <fullName evidence="7">RNA-dependent RNA polymerase</fullName>
    </recommendedName>
</protein>
<dbReference type="InterPro" id="IPR043502">
    <property type="entry name" value="DNA/RNA_pol_sf"/>
</dbReference>
<evidence type="ECO:0000256" key="3">
    <source>
        <dbReference type="SAM" id="MobiDB-lite"/>
    </source>
</evidence>
<keyword evidence="1" id="KW-0808">Transferase</keyword>
<feature type="compositionally biased region" description="Basic residues" evidence="3">
    <location>
        <begin position="1051"/>
        <end position="1065"/>
    </location>
</feature>
<feature type="compositionally biased region" description="Basic residues" evidence="3">
    <location>
        <begin position="1111"/>
        <end position="1121"/>
    </location>
</feature>
<sequence length="1121" mass="123998">MDCSNPVNVNDRITVGDARIAAAGYIRQDLASLKNAAAKVPRNYLPTTTPRPPDVVRADLLRVKSSRRTVPNDPEGLAALADLSGFLTLEADSIPICGYVGTSGSVHPSGVKMKQGRSLATRTFGGQTRDDLVLEAALRHFPYMDVAAAYSSAVYTSGTPSGFLERMRLNMTRPAVSSLRTANVRTIPQLAALMEKLLPIRKAPVPDWNADFDVLLDDVEITKEAGAGYPYCRSKGQAMRDCLEVVLPNIVEAVSTGTWEQLMTEQPELFLVEVKNKLDTYDVEKLMTKTRPYMNYPMHFTLFWSFMAQHYNELMYIVGDGPATSNACGWSMANGGGAKKIKYITAQLKREGDWFVEAYSDDVVIYYKQHGEIYRISPDFVQMDSSIDADIVRARLYNIKKLFKEQHGDNVWMESMIDLWEDMALDPMLIVQGTKIWRKKHKHGMCSGVPDTTGINTYKSVLAYHKMLESHDPRTLTEEVARKWMKNNAGLEIKPGTWTVEQANFMAPPGEPMCPQTFLGVQWANTEEGAVVPHLPTEKWLRMLVVPKDKDMDSYSLAASRRRFDRMRGYLVTGAAFDPKIVAVINDVLNGITAEAVIMQVQAGDGKGEAPQEGLLLPDYVYPASDVVPSRQNVVDIYNGAERSPWTELFPGVKALIAGHMELNMRKFGKITPYRARLAGEGSGKHSDVMVIEPPVANPTPVDNPGISGAPYKKGKHTKPGSKCRVVLPDGEKGAVMPTVEDTIDHLLRESALPLPILAQKIGKEPHDTIKFVYNAGYDAREPLLGLKTEANGPALHSLFPVKERARVLDTKVLDDGKTTVPITRPDSRSTPLRGIVVHEEFNGEAVAPPREVKVIHHPSVTSSALVGDPVSYMVHLLTKATGETGEWNTSTVATKVDSGTAILFRVEYTHSGFVARAVGNSIKRAKGFAARVMIDKLIREHGVPLPSAYKPPTPTEVLEVAAQARAASLQAHSNPSWKTAQGNLAKLDGAQQRSAQIDERLAARLGPDKPIDEVLIDRFEKLATALTDRLNDAIAQSLGINHEVEALDSRKKKTKTKSTQHRYRTQNNSTNHHRSSDNDKTYQEEDYHEDYGEGTSSRYDQPFSADSRPPKKGLRGSRRR</sequence>
<accession>A0A6M3YNQ8</accession>
<feature type="region of interest" description="Disordered" evidence="3">
    <location>
        <begin position="1047"/>
        <end position="1121"/>
    </location>
</feature>
<evidence type="ECO:0008006" key="7">
    <source>
        <dbReference type="Google" id="ProtNLM"/>
    </source>
</evidence>
<dbReference type="EMBL" id="MN933895">
    <property type="protein sequence ID" value="QJI53487.1"/>
    <property type="molecule type" value="Genomic_RNA"/>
</dbReference>
<dbReference type="InterPro" id="IPR054403">
    <property type="entry name" value="RdRp_palm_ribovirus"/>
</dbReference>
<name>A0A6M3YNQ8_9VIRU</name>